<proteinExistence type="predicted"/>
<evidence type="ECO:0000313" key="18">
    <source>
        <dbReference type="Proteomes" id="UP000765509"/>
    </source>
</evidence>
<reference evidence="17" key="1">
    <citation type="submission" date="2021-03" db="EMBL/GenBank/DDBJ databases">
        <title>Draft genome sequence of rust myrtle Austropuccinia psidii MF-1, a brazilian biotype.</title>
        <authorList>
            <person name="Quecine M.C."/>
            <person name="Pachon D.M.R."/>
            <person name="Bonatelli M.L."/>
            <person name="Correr F.H."/>
            <person name="Franceschini L.M."/>
            <person name="Leite T.F."/>
            <person name="Margarido G.R.A."/>
            <person name="Almeida C.A."/>
            <person name="Ferrarezi J.A."/>
            <person name="Labate C.A."/>
        </authorList>
    </citation>
    <scope>NUCLEOTIDE SEQUENCE</scope>
    <source>
        <strain evidence="17">MF-1</strain>
    </source>
</reference>
<evidence type="ECO:0000256" key="1">
    <source>
        <dbReference type="ARBA" id="ARBA00022578"/>
    </source>
</evidence>
<accession>A0A9Q3HAQ8</accession>
<evidence type="ECO:0000256" key="7">
    <source>
        <dbReference type="ARBA" id="ARBA00022842"/>
    </source>
</evidence>
<keyword evidence="9" id="KW-0229">DNA integration</keyword>
<keyword evidence="1" id="KW-0815">Transposition</keyword>
<dbReference type="SUPFAM" id="SSF53098">
    <property type="entry name" value="Ribonuclease H-like"/>
    <property type="match status" value="1"/>
</dbReference>
<dbReference type="GO" id="GO:0032196">
    <property type="term" value="P:transposition"/>
    <property type="evidence" value="ECO:0007669"/>
    <property type="project" value="UniProtKB-KW"/>
</dbReference>
<evidence type="ECO:0000256" key="6">
    <source>
        <dbReference type="ARBA" id="ARBA00022801"/>
    </source>
</evidence>
<dbReference type="PANTHER" id="PTHR42648">
    <property type="entry name" value="TRANSPOSASE, PUTATIVE-RELATED"/>
    <property type="match status" value="1"/>
</dbReference>
<evidence type="ECO:0000256" key="8">
    <source>
        <dbReference type="ARBA" id="ARBA00022884"/>
    </source>
</evidence>
<evidence type="ECO:0000256" key="3">
    <source>
        <dbReference type="ARBA" id="ARBA00022722"/>
    </source>
</evidence>
<dbReference type="InterPro" id="IPR057670">
    <property type="entry name" value="SH3_retrovirus"/>
</dbReference>
<evidence type="ECO:0000256" key="4">
    <source>
        <dbReference type="ARBA" id="ARBA00022723"/>
    </source>
</evidence>
<keyword evidence="3" id="KW-0540">Nuclease</keyword>
<dbReference type="InterPro" id="IPR036397">
    <property type="entry name" value="RNaseH_sf"/>
</dbReference>
<dbReference type="GO" id="GO:0003964">
    <property type="term" value="F:RNA-directed DNA polymerase activity"/>
    <property type="evidence" value="ECO:0007669"/>
    <property type="project" value="UniProtKB-KW"/>
</dbReference>
<evidence type="ECO:0000256" key="15">
    <source>
        <dbReference type="SAM" id="MobiDB-lite"/>
    </source>
</evidence>
<feature type="domain" description="Integrase catalytic" evidence="16">
    <location>
        <begin position="1"/>
        <end position="108"/>
    </location>
</feature>
<comment type="catalytic activity">
    <reaction evidence="14">
        <text>DNA(n) + a 2'-deoxyribonucleoside 5'-triphosphate = DNA(n+1) + diphosphate</text>
        <dbReference type="Rhea" id="RHEA:22508"/>
        <dbReference type="Rhea" id="RHEA-COMP:17339"/>
        <dbReference type="Rhea" id="RHEA-COMP:17340"/>
        <dbReference type="ChEBI" id="CHEBI:33019"/>
        <dbReference type="ChEBI" id="CHEBI:61560"/>
        <dbReference type="ChEBI" id="CHEBI:173112"/>
        <dbReference type="EC" id="2.7.7.7"/>
    </reaction>
</comment>
<dbReference type="GO" id="GO:0003887">
    <property type="term" value="F:DNA-directed DNA polymerase activity"/>
    <property type="evidence" value="ECO:0007669"/>
    <property type="project" value="UniProtKB-KW"/>
</dbReference>
<dbReference type="PANTHER" id="PTHR42648:SF11">
    <property type="entry name" value="TRANSPOSON TY4-P GAG-POL POLYPROTEIN"/>
    <property type="match status" value="1"/>
</dbReference>
<keyword evidence="10" id="KW-0695">RNA-directed DNA polymerase</keyword>
<evidence type="ECO:0000256" key="12">
    <source>
        <dbReference type="ARBA" id="ARBA00023172"/>
    </source>
</evidence>
<organism evidence="17 18">
    <name type="scientific">Austropuccinia psidii MF-1</name>
    <dbReference type="NCBI Taxonomy" id="1389203"/>
    <lineage>
        <taxon>Eukaryota</taxon>
        <taxon>Fungi</taxon>
        <taxon>Dikarya</taxon>
        <taxon>Basidiomycota</taxon>
        <taxon>Pucciniomycotina</taxon>
        <taxon>Pucciniomycetes</taxon>
        <taxon>Pucciniales</taxon>
        <taxon>Sphaerophragmiaceae</taxon>
        <taxon>Austropuccinia</taxon>
    </lineage>
</organism>
<name>A0A9Q3HAQ8_9BASI</name>
<feature type="region of interest" description="Disordered" evidence="15">
    <location>
        <begin position="230"/>
        <end position="258"/>
    </location>
</feature>
<keyword evidence="18" id="KW-1185">Reference proteome</keyword>
<keyword evidence="6" id="KW-0378">Hydrolase</keyword>
<keyword evidence="5" id="KW-0255">Endonuclease</keyword>
<dbReference type="InterPro" id="IPR039537">
    <property type="entry name" value="Retrotran_Ty1/copia-like"/>
</dbReference>
<comment type="caution">
    <text evidence="17">The sequence shown here is derived from an EMBL/GenBank/DDBJ whole genome shotgun (WGS) entry which is preliminary data.</text>
</comment>
<evidence type="ECO:0000256" key="10">
    <source>
        <dbReference type="ARBA" id="ARBA00022918"/>
    </source>
</evidence>
<dbReference type="GO" id="GO:0016787">
    <property type="term" value="F:hydrolase activity"/>
    <property type="evidence" value="ECO:0007669"/>
    <property type="project" value="UniProtKB-KW"/>
</dbReference>
<dbReference type="InterPro" id="IPR001584">
    <property type="entry name" value="Integrase_cat-core"/>
</dbReference>
<dbReference type="Pfam" id="PF25597">
    <property type="entry name" value="SH3_retrovirus"/>
    <property type="match status" value="1"/>
</dbReference>
<evidence type="ECO:0000259" key="16">
    <source>
        <dbReference type="PROSITE" id="PS50994"/>
    </source>
</evidence>
<keyword evidence="8" id="KW-0694">RNA-binding</keyword>
<dbReference type="PROSITE" id="PS50994">
    <property type="entry name" value="INTEGRASE"/>
    <property type="match status" value="1"/>
</dbReference>
<sequence length="266" mass="29959">MIETAQGRRIKKVVSDRRGKFINSEFKQLANESGFIHVTSPPYTPQLNGFAERANRAILEKARCVLLGANLPNQYWAEAVNHATLLINLIPTPSRNNQSPLYHWTGNAPRIKCIGTFGCKVVFAIPKEKRSWKLARTEEVGIMLSMDYEGPAYRILKLTDNQLFSTRHVIFFKNDFPSPNNMPMAKESNLFFSDVERYPIDKDTFFDCQEHTEDEANCISSEDTCPPINGANTASPIYGASAENSNDDSNNKTTKRPINKIKVIGP</sequence>
<keyword evidence="2" id="KW-0548">Nucleotidyltransferase</keyword>
<dbReference type="GO" id="GO:0015074">
    <property type="term" value="P:DNA integration"/>
    <property type="evidence" value="ECO:0007669"/>
    <property type="project" value="UniProtKB-KW"/>
</dbReference>
<dbReference type="EMBL" id="AVOT02013358">
    <property type="protein sequence ID" value="MBW0495924.1"/>
    <property type="molecule type" value="Genomic_DNA"/>
</dbReference>
<keyword evidence="4" id="KW-0479">Metal-binding</keyword>
<keyword evidence="11" id="KW-0808">Transferase</keyword>
<protein>
    <recommendedName>
        <fullName evidence="16">Integrase catalytic domain-containing protein</fullName>
    </recommendedName>
</protein>
<keyword evidence="12" id="KW-0233">DNA recombination</keyword>
<evidence type="ECO:0000256" key="9">
    <source>
        <dbReference type="ARBA" id="ARBA00022908"/>
    </source>
</evidence>
<evidence type="ECO:0000313" key="17">
    <source>
        <dbReference type="EMBL" id="MBW0495924.1"/>
    </source>
</evidence>
<dbReference type="InterPro" id="IPR012337">
    <property type="entry name" value="RNaseH-like_sf"/>
</dbReference>
<evidence type="ECO:0000256" key="14">
    <source>
        <dbReference type="ARBA" id="ARBA00049244"/>
    </source>
</evidence>
<dbReference type="GO" id="GO:0004519">
    <property type="term" value="F:endonuclease activity"/>
    <property type="evidence" value="ECO:0007669"/>
    <property type="project" value="UniProtKB-KW"/>
</dbReference>
<dbReference type="AlphaFoldDB" id="A0A9Q3HAQ8"/>
<keyword evidence="7" id="KW-0460">Magnesium</keyword>
<comment type="catalytic activity">
    <reaction evidence="13">
        <text>DNA(n) + a 2'-deoxyribonucleoside 5'-triphosphate = DNA(n+1) + diphosphate</text>
        <dbReference type="Rhea" id="RHEA:22508"/>
        <dbReference type="Rhea" id="RHEA-COMP:17339"/>
        <dbReference type="Rhea" id="RHEA-COMP:17340"/>
        <dbReference type="ChEBI" id="CHEBI:33019"/>
        <dbReference type="ChEBI" id="CHEBI:61560"/>
        <dbReference type="ChEBI" id="CHEBI:173112"/>
        <dbReference type="EC" id="2.7.7.49"/>
    </reaction>
</comment>
<dbReference type="GO" id="GO:0005634">
    <property type="term" value="C:nucleus"/>
    <property type="evidence" value="ECO:0007669"/>
    <property type="project" value="UniProtKB-ARBA"/>
</dbReference>
<dbReference type="GO" id="GO:0006310">
    <property type="term" value="P:DNA recombination"/>
    <property type="evidence" value="ECO:0007669"/>
    <property type="project" value="UniProtKB-KW"/>
</dbReference>
<evidence type="ECO:0000256" key="5">
    <source>
        <dbReference type="ARBA" id="ARBA00022759"/>
    </source>
</evidence>
<dbReference type="Gene3D" id="3.30.420.10">
    <property type="entry name" value="Ribonuclease H-like superfamily/Ribonuclease H"/>
    <property type="match status" value="1"/>
</dbReference>
<dbReference type="Proteomes" id="UP000765509">
    <property type="component" value="Unassembled WGS sequence"/>
</dbReference>
<dbReference type="GO" id="GO:0003723">
    <property type="term" value="F:RNA binding"/>
    <property type="evidence" value="ECO:0007669"/>
    <property type="project" value="UniProtKB-KW"/>
</dbReference>
<evidence type="ECO:0000256" key="13">
    <source>
        <dbReference type="ARBA" id="ARBA00048173"/>
    </source>
</evidence>
<dbReference type="GO" id="GO:0046872">
    <property type="term" value="F:metal ion binding"/>
    <property type="evidence" value="ECO:0007669"/>
    <property type="project" value="UniProtKB-KW"/>
</dbReference>
<gene>
    <name evidence="17" type="ORF">O181_035639</name>
</gene>
<keyword evidence="11" id="KW-0239">DNA-directed DNA polymerase</keyword>
<evidence type="ECO:0000256" key="11">
    <source>
        <dbReference type="ARBA" id="ARBA00022932"/>
    </source>
</evidence>
<evidence type="ECO:0000256" key="2">
    <source>
        <dbReference type="ARBA" id="ARBA00022695"/>
    </source>
</evidence>